<name>B5GPI9_STRCL</name>
<feature type="compositionally biased region" description="Basic and acidic residues" evidence="1">
    <location>
        <begin position="14"/>
        <end position="27"/>
    </location>
</feature>
<dbReference type="STRING" id="1901.BB341_16040"/>
<keyword evidence="3" id="KW-1185">Reference proteome</keyword>
<protein>
    <submittedName>
        <fullName evidence="2">Uncharacterized protein</fullName>
    </submittedName>
</protein>
<dbReference type="EMBL" id="CM000913">
    <property type="protein sequence ID" value="EFG07557.1"/>
    <property type="molecule type" value="Genomic_DNA"/>
</dbReference>
<proteinExistence type="predicted"/>
<sequence length="74" mass="8110">MNRPSPEPIPSYGERNEQQGEPVNRDEAREYAELADDVRAASQARARMADGRRIELTVDELTALVSPEGGPGES</sequence>
<organism evidence="2 3">
    <name type="scientific">Streptomyces clavuligerus</name>
    <dbReference type="NCBI Taxonomy" id="1901"/>
    <lineage>
        <taxon>Bacteria</taxon>
        <taxon>Bacillati</taxon>
        <taxon>Actinomycetota</taxon>
        <taxon>Actinomycetes</taxon>
        <taxon>Kitasatosporales</taxon>
        <taxon>Streptomycetaceae</taxon>
        <taxon>Streptomyces</taxon>
    </lineage>
</organism>
<reference evidence="2 3" key="1">
    <citation type="journal article" date="2010" name="Genome Biol. Evol.">
        <title>The sequence of a 1.8-mb bacterial linear plasmid reveals a rich evolutionary reservoir of secondary metabolic pathways.</title>
        <authorList>
            <person name="Medema M.H."/>
            <person name="Trefzer A."/>
            <person name="Kovalchuk A."/>
            <person name="van den Berg M."/>
            <person name="Mueller U."/>
            <person name="Heijne W."/>
            <person name="Wu L."/>
            <person name="Alam M.T."/>
            <person name="Ronning C.M."/>
            <person name="Nierman W.C."/>
            <person name="Bovenberg R.A.L."/>
            <person name="Breitling R."/>
            <person name="Takano E."/>
        </authorList>
    </citation>
    <scope>NUCLEOTIDE SEQUENCE [LARGE SCALE GENOMIC DNA]</scope>
    <source>
        <strain evidence="3">ATCC 27064 / DSM 738 / JCM 4710 / NBRC 13307 / NCIMB 12785 / NRRL 3585 / VKM Ac-602</strain>
    </source>
</reference>
<dbReference type="KEGG" id="sclf:BB341_16040"/>
<feature type="region of interest" description="Disordered" evidence="1">
    <location>
        <begin position="1"/>
        <end position="27"/>
    </location>
</feature>
<evidence type="ECO:0000313" key="2">
    <source>
        <dbReference type="EMBL" id="EFG07557.1"/>
    </source>
</evidence>
<dbReference type="AlphaFoldDB" id="B5GPI9"/>
<evidence type="ECO:0000256" key="1">
    <source>
        <dbReference type="SAM" id="MobiDB-lite"/>
    </source>
</evidence>
<dbReference type="Proteomes" id="UP000002357">
    <property type="component" value="Chromosome"/>
</dbReference>
<gene>
    <name evidence="2" type="ORF">SCLAV_2484</name>
</gene>
<dbReference type="OrthoDB" id="4331119at2"/>
<evidence type="ECO:0000313" key="3">
    <source>
        <dbReference type="Proteomes" id="UP000002357"/>
    </source>
</evidence>
<accession>B5GPI9</accession>